<protein>
    <submittedName>
        <fullName evidence="3">Uncharacterized protein</fullName>
    </submittedName>
</protein>
<evidence type="ECO:0000256" key="2">
    <source>
        <dbReference type="SAM" id="Phobius"/>
    </source>
</evidence>
<reference evidence="3 4" key="1">
    <citation type="submission" date="2020-03" db="EMBL/GenBank/DDBJ databases">
        <title>Isolation and identification of active actinomycetes.</title>
        <authorList>
            <person name="Sun X."/>
        </authorList>
    </citation>
    <scope>NUCLEOTIDE SEQUENCE [LARGE SCALE GENOMIC DNA]</scope>
    <source>
        <strain evidence="3 4">NEAU-D13</strain>
    </source>
</reference>
<accession>A0A7C9RTU1</accession>
<keyword evidence="2" id="KW-0472">Membrane</keyword>
<dbReference type="EMBL" id="JAAMPJ010000006">
    <property type="protein sequence ID" value="NGY61723.1"/>
    <property type="molecule type" value="Genomic_DNA"/>
</dbReference>
<evidence type="ECO:0000313" key="3">
    <source>
        <dbReference type="EMBL" id="NGY61723.1"/>
    </source>
</evidence>
<dbReference type="Proteomes" id="UP000481360">
    <property type="component" value="Unassembled WGS sequence"/>
</dbReference>
<feature type="region of interest" description="Disordered" evidence="1">
    <location>
        <begin position="101"/>
        <end position="144"/>
    </location>
</feature>
<name>A0A7C9RTU1_9PSEU</name>
<keyword evidence="2" id="KW-1133">Transmembrane helix</keyword>
<comment type="caution">
    <text evidence="3">The sequence shown here is derived from an EMBL/GenBank/DDBJ whole genome shotgun (WGS) entry which is preliminary data.</text>
</comment>
<dbReference type="AlphaFoldDB" id="A0A7C9RTU1"/>
<keyword evidence="4" id="KW-1185">Reference proteome</keyword>
<dbReference type="RefSeq" id="WP_166048503.1">
    <property type="nucleotide sequence ID" value="NZ_JAAMPJ010000006.1"/>
</dbReference>
<proteinExistence type="predicted"/>
<organism evidence="3 4">
    <name type="scientific">Lentzea alba</name>
    <dbReference type="NCBI Taxonomy" id="2714351"/>
    <lineage>
        <taxon>Bacteria</taxon>
        <taxon>Bacillati</taxon>
        <taxon>Actinomycetota</taxon>
        <taxon>Actinomycetes</taxon>
        <taxon>Pseudonocardiales</taxon>
        <taxon>Pseudonocardiaceae</taxon>
        <taxon>Lentzea</taxon>
    </lineage>
</organism>
<keyword evidence="2" id="KW-0812">Transmembrane</keyword>
<feature type="transmembrane region" description="Helical" evidence="2">
    <location>
        <begin position="41"/>
        <end position="59"/>
    </location>
</feature>
<gene>
    <name evidence="3" type="ORF">G7043_22605</name>
</gene>
<sequence length="269" mass="27665">MDDLDDDLRRLFSDDRLELHVTPDATDSVVRGAARRRRRRTAVAGAFGVVALAGVGLGVTQLHLPNPEELAGPLLPIASSTTLTSPPSVTVSTFTSTATVTVDPPVKTGDVSSGKPNPGNTNKASSSNPPPPATPEAQPGRYGSLALGMPEAEALATGSLIEPSSPADPEGRCKAYATKSVPDTNAVIISPVKGIVRITLASYAKTPKNVGAGSTVDAVKTAYANATQSGSNVVVPMAATPKWSYIFESDGATVTTVRMRLADNDCATA</sequence>
<feature type="compositionally biased region" description="Polar residues" evidence="1">
    <location>
        <begin position="110"/>
        <end position="123"/>
    </location>
</feature>
<evidence type="ECO:0000313" key="4">
    <source>
        <dbReference type="Proteomes" id="UP000481360"/>
    </source>
</evidence>
<evidence type="ECO:0000256" key="1">
    <source>
        <dbReference type="SAM" id="MobiDB-lite"/>
    </source>
</evidence>